<proteinExistence type="predicted"/>
<evidence type="ECO:0000313" key="2">
    <source>
        <dbReference type="EMBL" id="TNV79918.1"/>
    </source>
</evidence>
<dbReference type="AlphaFoldDB" id="A0A8J8NRT5"/>
<evidence type="ECO:0000313" key="3">
    <source>
        <dbReference type="Proteomes" id="UP000785679"/>
    </source>
</evidence>
<name>A0A8J8NRT5_HALGN</name>
<reference evidence="2" key="1">
    <citation type="submission" date="2019-06" db="EMBL/GenBank/DDBJ databases">
        <authorList>
            <person name="Zheng W."/>
        </authorList>
    </citation>
    <scope>NUCLEOTIDE SEQUENCE</scope>
    <source>
        <strain evidence="2">QDHG01</strain>
    </source>
</reference>
<protein>
    <submittedName>
        <fullName evidence="2">Uncharacterized protein</fullName>
    </submittedName>
</protein>
<evidence type="ECO:0000256" key="1">
    <source>
        <dbReference type="SAM" id="MobiDB-lite"/>
    </source>
</evidence>
<feature type="compositionally biased region" description="Polar residues" evidence="1">
    <location>
        <begin position="1"/>
        <end position="32"/>
    </location>
</feature>
<dbReference type="EMBL" id="RRYP01008231">
    <property type="protein sequence ID" value="TNV79918.1"/>
    <property type="molecule type" value="Genomic_DNA"/>
</dbReference>
<gene>
    <name evidence="2" type="ORF">FGO68_gene6338</name>
</gene>
<organism evidence="2 3">
    <name type="scientific">Halteria grandinella</name>
    <dbReference type="NCBI Taxonomy" id="5974"/>
    <lineage>
        <taxon>Eukaryota</taxon>
        <taxon>Sar</taxon>
        <taxon>Alveolata</taxon>
        <taxon>Ciliophora</taxon>
        <taxon>Intramacronucleata</taxon>
        <taxon>Spirotrichea</taxon>
        <taxon>Stichotrichia</taxon>
        <taxon>Sporadotrichida</taxon>
        <taxon>Halteriidae</taxon>
        <taxon>Halteria</taxon>
    </lineage>
</organism>
<feature type="region of interest" description="Disordered" evidence="1">
    <location>
        <begin position="1"/>
        <end position="62"/>
    </location>
</feature>
<comment type="caution">
    <text evidence="2">The sequence shown here is derived from an EMBL/GenBank/DDBJ whole genome shotgun (WGS) entry which is preliminary data.</text>
</comment>
<keyword evidence="3" id="KW-1185">Reference proteome</keyword>
<sequence length="153" mass="17629">MPRRQPTTSNKRGGSAQPQQFVQKNLNTTNQAPILPTSREAGEDTKGNVGAGPISTTQKRTGMMPYGHEYFHNLSKRSSDSIDFLQAQIKREDPSLNTFKALEQRLKYQIQTRRSQFPKLRLNQKNFCNNKLIIKLWMMEKPASRRKLLRIAI</sequence>
<accession>A0A8J8NRT5</accession>
<dbReference type="Proteomes" id="UP000785679">
    <property type="component" value="Unassembled WGS sequence"/>
</dbReference>